<name>A0A2H4UXC2_9VIRU</name>
<proteinExistence type="predicted"/>
<keyword evidence="2" id="KW-1185">Reference proteome</keyword>
<gene>
    <name evidence="1" type="ORF">DiNV_CH01M_ORF77</name>
</gene>
<dbReference type="OrthoDB" id="9010at10239"/>
<evidence type="ECO:0000313" key="1">
    <source>
        <dbReference type="EMBL" id="ATZ81565.1"/>
    </source>
</evidence>
<reference evidence="1" key="1">
    <citation type="journal article" date="2018" name="Infect. Genet. Evol.">
        <title>The dynamic evolution of Drosophila innubila Nudivirus.</title>
        <authorList>
            <person name="Hill T."/>
            <person name="Unckless R.L."/>
        </authorList>
    </citation>
    <scope>NUCLEOTIDE SEQUENCE [LARGE SCALE GENOMIC DNA]</scope>
    <source>
        <strain evidence="1">DiNV_CH01M</strain>
    </source>
</reference>
<protein>
    <submittedName>
        <fullName evidence="1">GrBNV_gp33-like protein</fullName>
    </submittedName>
</protein>
<accession>A0A2H4UXC2</accession>
<dbReference type="EMBL" id="MF966379">
    <property type="protein sequence ID" value="ATZ81565.1"/>
    <property type="molecule type" value="Genomic_DNA"/>
</dbReference>
<evidence type="ECO:0000313" key="2">
    <source>
        <dbReference type="Proteomes" id="UP000290195"/>
    </source>
</evidence>
<dbReference type="Proteomes" id="UP000290195">
    <property type="component" value="Segment"/>
</dbReference>
<organism evidence="1">
    <name type="scientific">Drosophila innubila nudivirus</name>
    <dbReference type="NCBI Taxonomy" id="2057187"/>
    <lineage>
        <taxon>Viruses</taxon>
        <taxon>Viruses incertae sedis</taxon>
        <taxon>Naldaviricetes</taxon>
        <taxon>Lefavirales</taxon>
        <taxon>Nudiviridae</taxon>
        <taxon>Alphanudivirus</taxon>
        <taxon>Alphanudivirus droinnubilae</taxon>
    </lineage>
</organism>
<sequence length="362" mass="41970">MSALKMIKNKNLPSICVFLYNCNNGIHCELMSNNKKQDANVLLDIPNISNFNKESSKIVTFENLTPLDNTTALMNGYIVDEKLMALSRIDLNISLPDFGITILMMFFAEFYSKGQYPLYMNTFRCIKELEIIERFLLAYNQRSIKLPMNLATHKIYGIKTQREKFINTGSLTISNFNNINNLMRAPSITPEQFIESISKLDLSIIESFYIFTSITKNCKIINECHDLQHNSMPYTFQKPVQSLRYDGDYWFVLPRNAIWFAYFQGRVKYSSYVSCDINEKLKCFKVANVMCVVVGFIHDNCVYPIIFDDPRIYANWALTINYIINMKFNCILNPNTVTMPTKQSQIHFVKQNVATIFKLIPS</sequence>